<name>A0A835I052_9MAGN</name>
<dbReference type="OrthoDB" id="10249433at2759"/>
<feature type="compositionally biased region" description="Polar residues" evidence="1">
    <location>
        <begin position="152"/>
        <end position="161"/>
    </location>
</feature>
<organism evidence="2 3">
    <name type="scientific">Coptis chinensis</name>
    <dbReference type="NCBI Taxonomy" id="261450"/>
    <lineage>
        <taxon>Eukaryota</taxon>
        <taxon>Viridiplantae</taxon>
        <taxon>Streptophyta</taxon>
        <taxon>Embryophyta</taxon>
        <taxon>Tracheophyta</taxon>
        <taxon>Spermatophyta</taxon>
        <taxon>Magnoliopsida</taxon>
        <taxon>Ranunculales</taxon>
        <taxon>Ranunculaceae</taxon>
        <taxon>Coptidoideae</taxon>
        <taxon>Coptis</taxon>
    </lineage>
</organism>
<feature type="compositionally biased region" description="Basic and acidic residues" evidence="1">
    <location>
        <begin position="34"/>
        <end position="46"/>
    </location>
</feature>
<feature type="compositionally biased region" description="Basic and acidic residues" evidence="1">
    <location>
        <begin position="123"/>
        <end position="137"/>
    </location>
</feature>
<protein>
    <submittedName>
        <fullName evidence="2">Uncharacterized protein</fullName>
    </submittedName>
</protein>
<accession>A0A835I052</accession>
<evidence type="ECO:0000256" key="1">
    <source>
        <dbReference type="SAM" id="MobiDB-lite"/>
    </source>
</evidence>
<comment type="caution">
    <text evidence="2">The sequence shown here is derived from an EMBL/GenBank/DDBJ whole genome shotgun (WGS) entry which is preliminary data.</text>
</comment>
<sequence length="267" mass="28938">MTGTGLGTSSTEDALNEVRSKRPMSRMEVPSDVSSKEALSRDEQARANDPLSSSSGLLSFEIANGHSYVPQLIPSDIDEDQYIEYPLDNLSGFPCNMEEEERMFMEAVIESLKDLEVRHPHEEDKLSNVARHPHEEEQLSNVASESLEASPKGNTESSSGTEHWRLSKSDGSSTSGTNTNDLACEYQLPQASLSSSEPIFDTPPSVIGSGSTGTSSSSDVLANAPSSSANGHKSAQDTDTGVLHLLWFQFFFNVLPTPTMCIYVDVV</sequence>
<proteinExistence type="predicted"/>
<evidence type="ECO:0000313" key="2">
    <source>
        <dbReference type="EMBL" id="KAF9606583.1"/>
    </source>
</evidence>
<dbReference type="Proteomes" id="UP000631114">
    <property type="component" value="Unassembled WGS sequence"/>
</dbReference>
<keyword evidence="3" id="KW-1185">Reference proteome</keyword>
<feature type="region of interest" description="Disordered" evidence="1">
    <location>
        <begin position="193"/>
        <end position="235"/>
    </location>
</feature>
<feature type="compositionally biased region" description="Low complexity" evidence="1">
    <location>
        <begin position="169"/>
        <end position="181"/>
    </location>
</feature>
<gene>
    <name evidence="2" type="ORF">IFM89_026845</name>
</gene>
<feature type="region of interest" description="Disordered" evidence="1">
    <location>
        <begin position="123"/>
        <end position="181"/>
    </location>
</feature>
<feature type="compositionally biased region" description="Polar residues" evidence="1">
    <location>
        <begin position="224"/>
        <end position="235"/>
    </location>
</feature>
<dbReference type="AlphaFoldDB" id="A0A835I052"/>
<dbReference type="EMBL" id="JADFTS010000005">
    <property type="protein sequence ID" value="KAF9606583.1"/>
    <property type="molecule type" value="Genomic_DNA"/>
</dbReference>
<feature type="region of interest" description="Disordered" evidence="1">
    <location>
        <begin position="1"/>
        <end position="55"/>
    </location>
</feature>
<evidence type="ECO:0000313" key="3">
    <source>
        <dbReference type="Proteomes" id="UP000631114"/>
    </source>
</evidence>
<feature type="compositionally biased region" description="Low complexity" evidence="1">
    <location>
        <begin position="208"/>
        <end position="218"/>
    </location>
</feature>
<reference evidence="2 3" key="1">
    <citation type="submission" date="2020-10" db="EMBL/GenBank/DDBJ databases">
        <title>The Coptis chinensis genome and diversification of protoberbering-type alkaloids.</title>
        <authorList>
            <person name="Wang B."/>
            <person name="Shu S."/>
            <person name="Song C."/>
            <person name="Liu Y."/>
        </authorList>
    </citation>
    <scope>NUCLEOTIDE SEQUENCE [LARGE SCALE GENOMIC DNA]</scope>
    <source>
        <strain evidence="2">HL-2020</strain>
        <tissue evidence="2">Leaf</tissue>
    </source>
</reference>